<dbReference type="Pfam" id="PF00089">
    <property type="entry name" value="Trypsin"/>
    <property type="match status" value="1"/>
</dbReference>
<evidence type="ECO:0000256" key="7">
    <source>
        <dbReference type="ARBA" id="ARBA00023157"/>
    </source>
</evidence>
<keyword evidence="5" id="KW-0353">Hemolymph clotting</keyword>
<keyword evidence="1" id="KW-0768">Sushi</keyword>
<comment type="caution">
    <text evidence="12">The sequence shown here is derived from an EMBL/GenBank/DDBJ whole genome shotgun (WGS) entry which is preliminary data.</text>
</comment>
<keyword evidence="13" id="KW-1185">Reference proteome</keyword>
<dbReference type="InterPro" id="IPR009003">
    <property type="entry name" value="Peptidase_S1_PA"/>
</dbReference>
<dbReference type="InterPro" id="IPR001254">
    <property type="entry name" value="Trypsin_dom"/>
</dbReference>
<dbReference type="AlphaFoldDB" id="A0A553NSR5"/>
<evidence type="ECO:0000256" key="1">
    <source>
        <dbReference type="ARBA" id="ARBA00022659"/>
    </source>
</evidence>
<sequence length="399" mass="43974">MAGSLKFFKAVDMPTKATATTTTFLIVFVVMIGTCQSVALGHRSGKFLLHWSKIKHFSSAIRQRNLKDLRIDNCGLSPSFPNYRQPRVNVPTKGLEQAHKLDHISKAHFGDAQILSRIKGIIQGSKSGPADDHSIHGLLGRIIQGERSVKGSWPWQVSIQLELGKLGHIGHWCGGVLVHPSWVLTAAHCVSNPGIEKLGGGRWTAVLSDHNRKTLGNDEELAFPITNITVHPKFKEYHHDIAMLRLPDDPRIARLSPACFPVTPPTHNETFLGIRCLATGWGQTEFGGDIQDDLHEVELTVVANQHCQEVYGMKYNVPIRDYHLCAGPVLSGGKGTCVGDSGGPLHCNMKDGRWYLAGLISFGSGCAKPGYPDVFVRMTYYTDWIHRVMKSHGTLDEVP</sequence>
<protein>
    <recommendedName>
        <fullName evidence="9">limulus clotting factor C</fullName>
        <ecNumber evidence="9">3.4.21.84</ecNumber>
    </recommendedName>
</protein>
<comment type="catalytic activity">
    <reaction evidence="8">
        <text>Selective cleavage of 103-Arg-|-Ser-104 and 124-Ile-|-Ile-125 bonds in Limulus clotting factor B to form activated factor B. Cleavage of -Pro-Arg-|-Xaa- bonds in synthetic substrates.</text>
        <dbReference type="EC" id="3.4.21.84"/>
    </reaction>
</comment>
<dbReference type="EMBL" id="VCGU01000010">
    <property type="protein sequence ID" value="TRY68481.1"/>
    <property type="molecule type" value="Genomic_DNA"/>
</dbReference>
<dbReference type="CDD" id="cd00190">
    <property type="entry name" value="Tryp_SPc"/>
    <property type="match status" value="1"/>
</dbReference>
<dbReference type="Proteomes" id="UP000318571">
    <property type="component" value="Chromosome 1"/>
</dbReference>
<dbReference type="PANTHER" id="PTHR24252:SF7">
    <property type="entry name" value="HYALIN"/>
    <property type="match status" value="1"/>
</dbReference>
<dbReference type="PRINTS" id="PR00722">
    <property type="entry name" value="CHYMOTRYPSIN"/>
</dbReference>
<dbReference type="PROSITE" id="PS50240">
    <property type="entry name" value="TRYPSIN_DOM"/>
    <property type="match status" value="1"/>
</dbReference>
<keyword evidence="3" id="KW-0732">Signal</keyword>
<organism evidence="12 13">
    <name type="scientific">Tigriopus californicus</name>
    <name type="common">Marine copepod</name>
    <dbReference type="NCBI Taxonomy" id="6832"/>
    <lineage>
        <taxon>Eukaryota</taxon>
        <taxon>Metazoa</taxon>
        <taxon>Ecdysozoa</taxon>
        <taxon>Arthropoda</taxon>
        <taxon>Crustacea</taxon>
        <taxon>Multicrustacea</taxon>
        <taxon>Hexanauplia</taxon>
        <taxon>Copepoda</taxon>
        <taxon>Harpacticoida</taxon>
        <taxon>Harpacticidae</taxon>
        <taxon>Tigriopus</taxon>
    </lineage>
</organism>
<keyword evidence="2 10" id="KW-0645">Protease</keyword>
<feature type="domain" description="Peptidase S1" evidence="11">
    <location>
        <begin position="142"/>
        <end position="390"/>
    </location>
</feature>
<evidence type="ECO:0000259" key="11">
    <source>
        <dbReference type="PROSITE" id="PS50240"/>
    </source>
</evidence>
<dbReference type="PANTHER" id="PTHR24252">
    <property type="entry name" value="ACROSIN-RELATED"/>
    <property type="match status" value="1"/>
</dbReference>
<dbReference type="InterPro" id="IPR043504">
    <property type="entry name" value="Peptidase_S1_PA_chymotrypsin"/>
</dbReference>
<dbReference type="SMART" id="SM00020">
    <property type="entry name" value="Tryp_SPc"/>
    <property type="match status" value="1"/>
</dbReference>
<dbReference type="InterPro" id="IPR001314">
    <property type="entry name" value="Peptidase_S1A"/>
</dbReference>
<gene>
    <name evidence="12" type="ORF">TCAL_02522</name>
</gene>
<evidence type="ECO:0000256" key="6">
    <source>
        <dbReference type="ARBA" id="ARBA00022825"/>
    </source>
</evidence>
<evidence type="ECO:0000256" key="9">
    <source>
        <dbReference type="ARBA" id="ARBA00066707"/>
    </source>
</evidence>
<accession>A0A553NSR5</accession>
<evidence type="ECO:0000256" key="5">
    <source>
        <dbReference type="ARBA" id="ARBA00022820"/>
    </source>
</evidence>
<dbReference type="SUPFAM" id="SSF50494">
    <property type="entry name" value="Trypsin-like serine proteases"/>
    <property type="match status" value="1"/>
</dbReference>
<dbReference type="Gene3D" id="2.40.10.10">
    <property type="entry name" value="Trypsin-like serine proteases"/>
    <property type="match status" value="1"/>
</dbReference>
<keyword evidence="7" id="KW-1015">Disulfide bond</keyword>
<reference evidence="12 13" key="1">
    <citation type="journal article" date="2018" name="Nat. Ecol. Evol.">
        <title>Genomic signatures of mitonuclear coevolution across populations of Tigriopus californicus.</title>
        <authorList>
            <person name="Barreto F.S."/>
            <person name="Watson E.T."/>
            <person name="Lima T.G."/>
            <person name="Willett C.S."/>
            <person name="Edmands S."/>
            <person name="Li W."/>
            <person name="Burton R.S."/>
        </authorList>
    </citation>
    <scope>NUCLEOTIDE SEQUENCE [LARGE SCALE GENOMIC DNA]</scope>
    <source>
        <strain evidence="12 13">San Diego</strain>
    </source>
</reference>
<evidence type="ECO:0000256" key="2">
    <source>
        <dbReference type="ARBA" id="ARBA00022670"/>
    </source>
</evidence>
<evidence type="ECO:0000313" key="13">
    <source>
        <dbReference type="Proteomes" id="UP000318571"/>
    </source>
</evidence>
<evidence type="ECO:0000256" key="3">
    <source>
        <dbReference type="ARBA" id="ARBA00022729"/>
    </source>
</evidence>
<dbReference type="STRING" id="6832.A0A553NSR5"/>
<evidence type="ECO:0000313" key="12">
    <source>
        <dbReference type="EMBL" id="TRY68481.1"/>
    </source>
</evidence>
<dbReference type="InterPro" id="IPR033116">
    <property type="entry name" value="TRYPSIN_SER"/>
</dbReference>
<evidence type="ECO:0000256" key="4">
    <source>
        <dbReference type="ARBA" id="ARBA00022801"/>
    </source>
</evidence>
<evidence type="ECO:0000256" key="8">
    <source>
        <dbReference type="ARBA" id="ARBA00052079"/>
    </source>
</evidence>
<dbReference type="PROSITE" id="PS00134">
    <property type="entry name" value="TRYPSIN_HIS"/>
    <property type="match status" value="1"/>
</dbReference>
<dbReference type="PROSITE" id="PS00135">
    <property type="entry name" value="TRYPSIN_SER"/>
    <property type="match status" value="1"/>
</dbReference>
<dbReference type="EC" id="3.4.21.84" evidence="9"/>
<dbReference type="GO" id="GO:0006508">
    <property type="term" value="P:proteolysis"/>
    <property type="evidence" value="ECO:0007669"/>
    <property type="project" value="UniProtKB-KW"/>
</dbReference>
<proteinExistence type="predicted"/>
<dbReference type="GO" id="GO:0042381">
    <property type="term" value="P:hemolymph coagulation"/>
    <property type="evidence" value="ECO:0007669"/>
    <property type="project" value="UniProtKB-KW"/>
</dbReference>
<dbReference type="GO" id="GO:0004252">
    <property type="term" value="F:serine-type endopeptidase activity"/>
    <property type="evidence" value="ECO:0007669"/>
    <property type="project" value="InterPro"/>
</dbReference>
<dbReference type="FunFam" id="2.40.10.10:FF:000120">
    <property type="entry name" value="Putative serine protease"/>
    <property type="match status" value="1"/>
</dbReference>
<keyword evidence="4 10" id="KW-0378">Hydrolase</keyword>
<name>A0A553NSR5_TIGCA</name>
<evidence type="ECO:0000256" key="10">
    <source>
        <dbReference type="RuleBase" id="RU363034"/>
    </source>
</evidence>
<dbReference type="InterPro" id="IPR018114">
    <property type="entry name" value="TRYPSIN_HIS"/>
</dbReference>
<keyword evidence="6 10" id="KW-0720">Serine protease</keyword>